<feature type="transmembrane region" description="Helical" evidence="8">
    <location>
        <begin position="785"/>
        <end position="806"/>
    </location>
</feature>
<feature type="transmembrane region" description="Helical" evidence="8">
    <location>
        <begin position="507"/>
        <end position="533"/>
    </location>
</feature>
<feature type="transmembrane region" description="Helical" evidence="8">
    <location>
        <begin position="653"/>
        <end position="676"/>
    </location>
</feature>
<evidence type="ECO:0000259" key="11">
    <source>
        <dbReference type="Pfam" id="PF14703"/>
    </source>
</evidence>
<sequence>MSTIPWLNTLVVVLVDEGGNLNDTSPLPPGSGPTQKFDGPWFSTQLTLSLAIGLTSFLTFCVLRTRWDVVYMGRTKLKDFSPTPAHSPENQRSSGISKFFGWIRPTLRTSEFTVLQTVGLDAAVLLNFFRMAFLLFSLSAFLAVLVLIPLNLFRHGSTDSAPDPGENNTIISVMYLSALTNGTTPTTRRSFYDILLDPTTSSTIHLIFTYLFTGLCLSFFHNNFHRFVLSRQSFGLHLIHSISARTVLVSNLPQHLRGDRALADYFENCGWMVESVSVCREVEPVRKVLEKRTIALLKLEEAWCDWVGNPAGKAVKGYNANVYIKAPLASTLASSSSTPTPSATSPQSAEARLIPDLNDDEEDEGEETHQGPTLTPANENGSATPRNANSAENGEGENRTHVHVHTTRPRPTYRPRWLGNKVDAIEFWEKEFESADEEVKELRKKGRFEATHAAFVTFEDAKDAQTACQVLHYPHHSSVVTELAPEPRDVVWSKVSMTNREAQIRDFFVMGTTGVFFLFWFVPVSALSTLLSYQEIKKIMPWLARIIDASPRLAAIVQNSLPLLALTIFNGLLPFFLEWLSYMQGFKSRSATEYSLLKKYHLFLLISVLFVFLLTTTYIAIVRDFVDSPMKIPQKLASALQGANVRNFMVSYVMLQALGLMPLQLLNMGPLLTLGYSRALSTKTPRDYAEANAPPMLNYGWVYPQALLVFTITLVYSVMSPLILVFGAIYFGIAYLVYKYKLLFIYFKPYESNGEAWRITFARTLWALILFQLFMTGLFSLRQFFWASGAMVPLILYTLWWSWVMYRDFGPLSQFLALSSICEVKRGEQPTGVAGVGDEGAVSRSQANLNHRRYAVNDETLYVAPSDRRTDYSQPPMNNFYFGVLNTGRRRYAHPALSGLLPTPWLPAKAKFGDGAKGGGKRSVVLSLRRKVAKKLSKQINGQQGGHSDEEPGSGPSSGIPEGWSTGQSLKPSNSSTSLKKQRSASRSGLGTYGSTGTSTSDNLNPWRDPTPPPSELSMSASQLRKKISFDPGSGVIALPEDEENIWGDEDEDEDDEEEQEEEPESPSTYFHSRNRARTLSSSRALDNPNPAGSTGGNAAAGPTQTGSAVGL</sequence>
<evidence type="ECO:0000256" key="8">
    <source>
        <dbReference type="SAM" id="Phobius"/>
    </source>
</evidence>
<dbReference type="PANTHER" id="PTHR13018:SF5">
    <property type="entry name" value="RE44586P"/>
    <property type="match status" value="1"/>
</dbReference>
<dbReference type="OrthoDB" id="1689567at2759"/>
<dbReference type="VEuPathDB" id="FungiDB:I303_01939"/>
<feature type="compositionally biased region" description="Acidic residues" evidence="7">
    <location>
        <begin position="1040"/>
        <end position="1065"/>
    </location>
</feature>
<feature type="domain" description="CSC1/OSCA1-like 7TM region" evidence="9">
    <location>
        <begin position="505"/>
        <end position="779"/>
    </location>
</feature>
<feature type="transmembrane region" description="Helical" evidence="8">
    <location>
        <begin position="41"/>
        <end position="63"/>
    </location>
</feature>
<keyword evidence="4 8" id="KW-0812">Transmembrane</keyword>
<feature type="region of interest" description="Disordered" evidence="7">
    <location>
        <begin position="332"/>
        <end position="351"/>
    </location>
</feature>
<feature type="compositionally biased region" description="Polar residues" evidence="7">
    <location>
        <begin position="1103"/>
        <end position="1112"/>
    </location>
</feature>
<evidence type="ECO:0000256" key="3">
    <source>
        <dbReference type="ARBA" id="ARBA00022448"/>
    </source>
</evidence>
<evidence type="ECO:0000313" key="12">
    <source>
        <dbReference type="EMBL" id="OBR87727.1"/>
    </source>
</evidence>
<feature type="region of interest" description="Disordered" evidence="7">
    <location>
        <begin position="359"/>
        <end position="411"/>
    </location>
</feature>
<feature type="domain" description="CSC1/OSCA1-like cytosolic" evidence="11">
    <location>
        <begin position="244"/>
        <end position="493"/>
    </location>
</feature>
<feature type="transmembrane region" description="Helical" evidence="8">
    <location>
        <begin position="759"/>
        <end position="779"/>
    </location>
</feature>
<evidence type="ECO:0000256" key="6">
    <source>
        <dbReference type="ARBA" id="ARBA00023136"/>
    </source>
</evidence>
<dbReference type="GO" id="GO:0005227">
    <property type="term" value="F:calcium-activated cation channel activity"/>
    <property type="evidence" value="ECO:0007669"/>
    <property type="project" value="InterPro"/>
</dbReference>
<evidence type="ECO:0000256" key="2">
    <source>
        <dbReference type="ARBA" id="ARBA00007779"/>
    </source>
</evidence>
<reference evidence="12" key="1">
    <citation type="submission" date="2013-07" db="EMBL/GenBank/DDBJ databases">
        <title>The Genome Sequence of Cryptococcus dejecticola CBS10117.</title>
        <authorList>
            <consortium name="The Broad Institute Genome Sequencing Platform"/>
            <person name="Cuomo C."/>
            <person name="Litvintseva A."/>
            <person name="Chen Y."/>
            <person name="Heitman J."/>
            <person name="Sun S."/>
            <person name="Springer D."/>
            <person name="Dromer F."/>
            <person name="Young S.K."/>
            <person name="Zeng Q."/>
            <person name="Gargeya S."/>
            <person name="Fitzgerald M."/>
            <person name="Abouelleil A."/>
            <person name="Alvarado L."/>
            <person name="Berlin A.M."/>
            <person name="Chapman S.B."/>
            <person name="Dewar J."/>
            <person name="Goldberg J."/>
            <person name="Griggs A."/>
            <person name="Gujja S."/>
            <person name="Hansen M."/>
            <person name="Howarth C."/>
            <person name="Imamovic A."/>
            <person name="Larimer J."/>
            <person name="McCowan C."/>
            <person name="Murphy C."/>
            <person name="Pearson M."/>
            <person name="Priest M."/>
            <person name="Roberts A."/>
            <person name="Saif S."/>
            <person name="Shea T."/>
            <person name="Sykes S."/>
            <person name="Wortman J."/>
            <person name="Nusbaum C."/>
            <person name="Birren B."/>
        </authorList>
    </citation>
    <scope>NUCLEOTIDE SEQUENCE [LARGE SCALE GENOMIC DNA]</scope>
    <source>
        <strain evidence="12">CBS 10117</strain>
    </source>
</reference>
<dbReference type="AlphaFoldDB" id="A0A1A6ACD5"/>
<dbReference type="Pfam" id="PF14703">
    <property type="entry name" value="PHM7_cyt"/>
    <property type="match status" value="1"/>
</dbReference>
<feature type="transmembrane region" description="Helical" evidence="8">
    <location>
        <begin position="600"/>
        <end position="621"/>
    </location>
</feature>
<dbReference type="InterPro" id="IPR045122">
    <property type="entry name" value="Csc1-like"/>
</dbReference>
<keyword evidence="6 8" id="KW-0472">Membrane</keyword>
<feature type="compositionally biased region" description="Basic residues" evidence="7">
    <location>
        <begin position="401"/>
        <end position="411"/>
    </location>
</feature>
<feature type="compositionally biased region" description="Polar residues" evidence="7">
    <location>
        <begin position="966"/>
        <end position="979"/>
    </location>
</feature>
<proteinExistence type="inferred from homology"/>
<feature type="compositionally biased region" description="Polar residues" evidence="7">
    <location>
        <begin position="370"/>
        <end position="386"/>
    </location>
</feature>
<accession>A0A1A6ACD5</accession>
<feature type="compositionally biased region" description="Low complexity" evidence="7">
    <location>
        <begin position="988"/>
        <end position="1001"/>
    </location>
</feature>
<feature type="compositionally biased region" description="Polar residues" evidence="7">
    <location>
        <begin position="1066"/>
        <end position="1085"/>
    </location>
</feature>
<evidence type="ECO:0000256" key="5">
    <source>
        <dbReference type="ARBA" id="ARBA00022989"/>
    </source>
</evidence>
<evidence type="ECO:0000256" key="4">
    <source>
        <dbReference type="ARBA" id="ARBA00022692"/>
    </source>
</evidence>
<dbReference type="PANTHER" id="PTHR13018">
    <property type="entry name" value="PROBABLE MEMBRANE PROTEIN DUF221-RELATED"/>
    <property type="match status" value="1"/>
</dbReference>
<feature type="transmembrane region" description="Helical" evidence="8">
    <location>
        <begin position="204"/>
        <end position="224"/>
    </location>
</feature>
<keyword evidence="3" id="KW-0813">Transport</keyword>
<dbReference type="InterPro" id="IPR003864">
    <property type="entry name" value="CSC1/OSCA1-like_7TM"/>
</dbReference>
<dbReference type="InterPro" id="IPR027815">
    <property type="entry name" value="CSC1/OSCA1-like_cyt"/>
</dbReference>
<organism evidence="12">
    <name type="scientific">Kwoniella dejecticola CBS 10117</name>
    <dbReference type="NCBI Taxonomy" id="1296121"/>
    <lineage>
        <taxon>Eukaryota</taxon>
        <taxon>Fungi</taxon>
        <taxon>Dikarya</taxon>
        <taxon>Basidiomycota</taxon>
        <taxon>Agaricomycotina</taxon>
        <taxon>Tremellomycetes</taxon>
        <taxon>Tremellales</taxon>
        <taxon>Cryptococcaceae</taxon>
        <taxon>Kwoniella</taxon>
    </lineage>
</organism>
<dbReference type="EMBL" id="KI894028">
    <property type="protein sequence ID" value="OBR87727.1"/>
    <property type="molecule type" value="Genomic_DNA"/>
</dbReference>
<dbReference type="Pfam" id="PF02714">
    <property type="entry name" value="RSN1_7TM"/>
    <property type="match status" value="1"/>
</dbReference>
<feature type="compositionally biased region" description="Low complexity" evidence="7">
    <location>
        <begin position="332"/>
        <end position="346"/>
    </location>
</feature>
<name>A0A1A6ACD5_9TREE</name>
<comment type="similarity">
    <text evidence="2">Belongs to the CSC1 (TC 1.A.17) family.</text>
</comment>
<feature type="compositionally biased region" description="Low complexity" evidence="7">
    <location>
        <begin position="953"/>
        <end position="965"/>
    </location>
</feature>
<dbReference type="Pfam" id="PF13967">
    <property type="entry name" value="RSN1_TM"/>
    <property type="match status" value="1"/>
</dbReference>
<feature type="transmembrane region" description="Helical" evidence="8">
    <location>
        <begin position="561"/>
        <end position="580"/>
    </location>
</feature>
<dbReference type="InterPro" id="IPR032880">
    <property type="entry name" value="CSC1/OSCA1-like_N"/>
</dbReference>
<evidence type="ECO:0000259" key="9">
    <source>
        <dbReference type="Pfam" id="PF02714"/>
    </source>
</evidence>
<feature type="transmembrane region" description="Helical" evidence="8">
    <location>
        <begin position="132"/>
        <end position="153"/>
    </location>
</feature>
<comment type="subcellular location">
    <subcellularLocation>
        <location evidence="1">Membrane</location>
        <topology evidence="1">Multi-pass membrane protein</topology>
    </subcellularLocation>
</comment>
<feature type="transmembrane region" description="Helical" evidence="8">
    <location>
        <begin position="722"/>
        <end position="738"/>
    </location>
</feature>
<gene>
    <name evidence="12" type="ORF">I303_01939</name>
</gene>
<feature type="domain" description="CSC1/OSCA1-like N-terminal transmembrane" evidence="10">
    <location>
        <begin position="42"/>
        <end position="221"/>
    </location>
</feature>
<feature type="region of interest" description="Disordered" evidence="7">
    <location>
        <begin position="935"/>
        <end position="1112"/>
    </location>
</feature>
<keyword evidence="5 8" id="KW-1133">Transmembrane helix</keyword>
<protein>
    <submittedName>
        <fullName evidence="12">Membrane protein</fullName>
    </submittedName>
</protein>
<evidence type="ECO:0000256" key="7">
    <source>
        <dbReference type="SAM" id="MobiDB-lite"/>
    </source>
</evidence>
<dbReference type="GO" id="GO:0005886">
    <property type="term" value="C:plasma membrane"/>
    <property type="evidence" value="ECO:0007669"/>
    <property type="project" value="TreeGrafter"/>
</dbReference>
<evidence type="ECO:0000256" key="1">
    <source>
        <dbReference type="ARBA" id="ARBA00004141"/>
    </source>
</evidence>
<evidence type="ECO:0000259" key="10">
    <source>
        <dbReference type="Pfam" id="PF13967"/>
    </source>
</evidence>